<dbReference type="Gene3D" id="2.10.60.10">
    <property type="entry name" value="CD59"/>
    <property type="match status" value="1"/>
</dbReference>
<evidence type="ECO:0000256" key="1">
    <source>
        <dbReference type="SAM" id="Phobius"/>
    </source>
</evidence>
<proteinExistence type="predicted"/>
<feature type="transmembrane region" description="Helical" evidence="1">
    <location>
        <begin position="103"/>
        <end position="120"/>
    </location>
</feature>
<organism evidence="2 3">
    <name type="scientific">Porites lobata</name>
    <dbReference type="NCBI Taxonomy" id="104759"/>
    <lineage>
        <taxon>Eukaryota</taxon>
        <taxon>Metazoa</taxon>
        <taxon>Cnidaria</taxon>
        <taxon>Anthozoa</taxon>
        <taxon>Hexacorallia</taxon>
        <taxon>Scleractinia</taxon>
        <taxon>Fungiina</taxon>
        <taxon>Poritidae</taxon>
        <taxon>Porites</taxon>
    </lineage>
</organism>
<keyword evidence="1" id="KW-1133">Transmembrane helix</keyword>
<sequence>CLSCYTCTSNVSWEDCNSKMTKTGCPSGTPNCAQSLETCTTAGGVKKQIFYKRCGTQGKDCQPKNSPSSCIGSTIPIFGFSSEDTCCSGNNCNSGPRYKVSSSLMGVFILLVFWILHPYFTF</sequence>
<keyword evidence="1" id="KW-0812">Transmembrane</keyword>
<dbReference type="InterPro" id="IPR045860">
    <property type="entry name" value="Snake_toxin-like_sf"/>
</dbReference>
<name>A0ABN8RFB2_9CNID</name>
<protein>
    <recommendedName>
        <fullName evidence="4">UPAR/Ly6 domain-containing protein</fullName>
    </recommendedName>
</protein>
<keyword evidence="3" id="KW-1185">Reference proteome</keyword>
<dbReference type="SUPFAM" id="SSF57302">
    <property type="entry name" value="Snake toxin-like"/>
    <property type="match status" value="1"/>
</dbReference>
<evidence type="ECO:0000313" key="3">
    <source>
        <dbReference type="Proteomes" id="UP001159405"/>
    </source>
</evidence>
<keyword evidence="1" id="KW-0472">Membrane</keyword>
<gene>
    <name evidence="2" type="ORF">PLOB_00018517</name>
</gene>
<accession>A0ABN8RFB2</accession>
<evidence type="ECO:0008006" key="4">
    <source>
        <dbReference type="Google" id="ProtNLM"/>
    </source>
</evidence>
<comment type="caution">
    <text evidence="2">The sequence shown here is derived from an EMBL/GenBank/DDBJ whole genome shotgun (WGS) entry which is preliminary data.</text>
</comment>
<dbReference type="EMBL" id="CALNXK010000218">
    <property type="protein sequence ID" value="CAH3176882.1"/>
    <property type="molecule type" value="Genomic_DNA"/>
</dbReference>
<reference evidence="2 3" key="1">
    <citation type="submission" date="2022-05" db="EMBL/GenBank/DDBJ databases">
        <authorList>
            <consortium name="Genoscope - CEA"/>
            <person name="William W."/>
        </authorList>
    </citation>
    <scope>NUCLEOTIDE SEQUENCE [LARGE SCALE GENOMIC DNA]</scope>
</reference>
<evidence type="ECO:0000313" key="2">
    <source>
        <dbReference type="EMBL" id="CAH3176882.1"/>
    </source>
</evidence>
<dbReference type="Proteomes" id="UP001159405">
    <property type="component" value="Unassembled WGS sequence"/>
</dbReference>
<feature type="non-terminal residue" evidence="2">
    <location>
        <position position="1"/>
    </location>
</feature>